<dbReference type="EMBL" id="DXHV01000036">
    <property type="protein sequence ID" value="HIW00213.1"/>
    <property type="molecule type" value="Genomic_DNA"/>
</dbReference>
<reference evidence="5" key="1">
    <citation type="journal article" date="2021" name="PeerJ">
        <title>Extensive microbial diversity within the chicken gut microbiome revealed by metagenomics and culture.</title>
        <authorList>
            <person name="Gilroy R."/>
            <person name="Ravi A."/>
            <person name="Getino M."/>
            <person name="Pursley I."/>
            <person name="Horton D.L."/>
            <person name="Alikhan N.F."/>
            <person name="Baker D."/>
            <person name="Gharbi K."/>
            <person name="Hall N."/>
            <person name="Watson M."/>
            <person name="Adriaenssens E.M."/>
            <person name="Foster-Nyarko E."/>
            <person name="Jarju S."/>
            <person name="Secka A."/>
            <person name="Antonio M."/>
            <person name="Oren A."/>
            <person name="Chaudhuri R.R."/>
            <person name="La Ragione R."/>
            <person name="Hildebrand F."/>
            <person name="Pallen M.J."/>
        </authorList>
    </citation>
    <scope>NUCLEOTIDE SEQUENCE</scope>
    <source>
        <strain evidence="5">ChiHecec2B26-446</strain>
    </source>
</reference>
<evidence type="ECO:0000259" key="4">
    <source>
        <dbReference type="PROSITE" id="PS51063"/>
    </source>
</evidence>
<evidence type="ECO:0000313" key="6">
    <source>
        <dbReference type="Proteomes" id="UP000886752"/>
    </source>
</evidence>
<dbReference type="InterPro" id="IPR036390">
    <property type="entry name" value="WH_DNA-bd_sf"/>
</dbReference>
<keyword evidence="1" id="KW-0805">Transcription regulation</keyword>
<protein>
    <submittedName>
        <fullName evidence="5">Crp/Fnr family transcriptional regulator</fullName>
    </submittedName>
</protein>
<accession>A0A9D1TP19</accession>
<proteinExistence type="predicted"/>
<dbReference type="Gene3D" id="2.60.120.10">
    <property type="entry name" value="Jelly Rolls"/>
    <property type="match status" value="1"/>
</dbReference>
<evidence type="ECO:0000313" key="5">
    <source>
        <dbReference type="EMBL" id="HIW00213.1"/>
    </source>
</evidence>
<dbReference type="GO" id="GO:0006355">
    <property type="term" value="P:regulation of DNA-templated transcription"/>
    <property type="evidence" value="ECO:0007669"/>
    <property type="project" value="InterPro"/>
</dbReference>
<keyword evidence="3" id="KW-0804">Transcription</keyword>
<evidence type="ECO:0000256" key="3">
    <source>
        <dbReference type="ARBA" id="ARBA00023163"/>
    </source>
</evidence>
<dbReference type="SMART" id="SM00419">
    <property type="entry name" value="HTH_CRP"/>
    <property type="match status" value="1"/>
</dbReference>
<dbReference type="Pfam" id="PF13545">
    <property type="entry name" value="HTH_Crp_2"/>
    <property type="match status" value="1"/>
</dbReference>
<feature type="domain" description="HTH crp-type" evidence="4">
    <location>
        <begin position="157"/>
        <end position="225"/>
    </location>
</feature>
<evidence type="ECO:0000256" key="1">
    <source>
        <dbReference type="ARBA" id="ARBA00023015"/>
    </source>
</evidence>
<dbReference type="AlphaFoldDB" id="A0A9D1TP19"/>
<dbReference type="InterPro" id="IPR012318">
    <property type="entry name" value="HTH_CRP"/>
</dbReference>
<sequence>MHTGIQGNRDQKNWVEADLLQQGSELLRSLGREERLPKGFQIRSNSVYLLLEGSMTLSSREPSGEEVTLIYFEPGMLANFIPSLSSMLPMHNLTRSRLIIRRNFVIKTRSECRCVVIEPARFLLELQNNLLLNKILLCALTENLLNMFSLATNSSTLPASQRVCRLLLQFVPKTTPYLVHLPLTYQDIATHLSMHAMTVAKIFTALKNEGLIARKGRQVVITNMGQMRDIAMGMRELDY</sequence>
<dbReference type="GO" id="GO:0003677">
    <property type="term" value="F:DNA binding"/>
    <property type="evidence" value="ECO:0007669"/>
    <property type="project" value="UniProtKB-KW"/>
</dbReference>
<name>A0A9D1TP19_9BACT</name>
<dbReference type="SUPFAM" id="SSF46785">
    <property type="entry name" value="Winged helix' DNA-binding domain"/>
    <property type="match status" value="1"/>
</dbReference>
<reference evidence="5" key="2">
    <citation type="submission" date="2021-04" db="EMBL/GenBank/DDBJ databases">
        <authorList>
            <person name="Gilroy R."/>
        </authorList>
    </citation>
    <scope>NUCLEOTIDE SEQUENCE</scope>
    <source>
        <strain evidence="5">ChiHecec2B26-446</strain>
    </source>
</reference>
<gene>
    <name evidence="5" type="ORF">H9894_03370</name>
</gene>
<dbReference type="InterPro" id="IPR018490">
    <property type="entry name" value="cNMP-bd_dom_sf"/>
</dbReference>
<evidence type="ECO:0000256" key="2">
    <source>
        <dbReference type="ARBA" id="ARBA00023125"/>
    </source>
</evidence>
<dbReference type="SUPFAM" id="SSF51206">
    <property type="entry name" value="cAMP-binding domain-like"/>
    <property type="match status" value="1"/>
</dbReference>
<comment type="caution">
    <text evidence="5">The sequence shown here is derived from an EMBL/GenBank/DDBJ whole genome shotgun (WGS) entry which is preliminary data.</text>
</comment>
<dbReference type="InterPro" id="IPR014710">
    <property type="entry name" value="RmlC-like_jellyroll"/>
</dbReference>
<keyword evidence="2" id="KW-0238">DNA-binding</keyword>
<dbReference type="PROSITE" id="PS51063">
    <property type="entry name" value="HTH_CRP_2"/>
    <property type="match status" value="1"/>
</dbReference>
<organism evidence="5 6">
    <name type="scientific">Candidatus Desulfovibrio intestinipullorum</name>
    <dbReference type="NCBI Taxonomy" id="2838536"/>
    <lineage>
        <taxon>Bacteria</taxon>
        <taxon>Pseudomonadati</taxon>
        <taxon>Thermodesulfobacteriota</taxon>
        <taxon>Desulfovibrionia</taxon>
        <taxon>Desulfovibrionales</taxon>
        <taxon>Desulfovibrionaceae</taxon>
        <taxon>Desulfovibrio</taxon>
    </lineage>
</organism>
<dbReference type="Proteomes" id="UP000886752">
    <property type="component" value="Unassembled WGS sequence"/>
</dbReference>